<name>A0A397GJ10_9GLOM</name>
<evidence type="ECO:0000313" key="2">
    <source>
        <dbReference type="EMBL" id="RHZ49416.1"/>
    </source>
</evidence>
<evidence type="ECO:0000256" key="1">
    <source>
        <dbReference type="SAM" id="MobiDB-lite"/>
    </source>
</evidence>
<sequence length="94" mass="10890">MLYLKEDIMTLLLEKLWGMRGGIASRVKSAIFEIFGESQLPRIDFQSSPAEINSWKSNQRVKDAYRKHTCRPNSKSKCQNPKCQNPKSQIPNYN</sequence>
<proteinExistence type="predicted"/>
<organism evidence="2 3">
    <name type="scientific">Diversispora epigaea</name>
    <dbReference type="NCBI Taxonomy" id="1348612"/>
    <lineage>
        <taxon>Eukaryota</taxon>
        <taxon>Fungi</taxon>
        <taxon>Fungi incertae sedis</taxon>
        <taxon>Mucoromycota</taxon>
        <taxon>Glomeromycotina</taxon>
        <taxon>Glomeromycetes</taxon>
        <taxon>Diversisporales</taxon>
        <taxon>Diversisporaceae</taxon>
        <taxon>Diversispora</taxon>
    </lineage>
</organism>
<reference evidence="2 3" key="1">
    <citation type="submission" date="2018-08" db="EMBL/GenBank/DDBJ databases">
        <title>Genome and evolution of the arbuscular mycorrhizal fungus Diversispora epigaea (formerly Glomus versiforme) and its bacterial endosymbionts.</title>
        <authorList>
            <person name="Sun X."/>
            <person name="Fei Z."/>
            <person name="Harrison M."/>
        </authorList>
    </citation>
    <scope>NUCLEOTIDE SEQUENCE [LARGE SCALE GENOMIC DNA]</scope>
    <source>
        <strain evidence="2 3">IT104</strain>
    </source>
</reference>
<dbReference type="Proteomes" id="UP000266861">
    <property type="component" value="Unassembled WGS sequence"/>
</dbReference>
<protein>
    <submittedName>
        <fullName evidence="2">Uncharacterized protein</fullName>
    </submittedName>
</protein>
<comment type="caution">
    <text evidence="2">The sequence shown here is derived from an EMBL/GenBank/DDBJ whole genome shotgun (WGS) entry which is preliminary data.</text>
</comment>
<evidence type="ECO:0000313" key="3">
    <source>
        <dbReference type="Proteomes" id="UP000266861"/>
    </source>
</evidence>
<accession>A0A397GJ10</accession>
<feature type="compositionally biased region" description="Polar residues" evidence="1">
    <location>
        <begin position="71"/>
        <end position="94"/>
    </location>
</feature>
<dbReference type="AlphaFoldDB" id="A0A397GJ10"/>
<dbReference type="OrthoDB" id="2440320at2759"/>
<gene>
    <name evidence="2" type="ORF">Glove_521g44</name>
</gene>
<keyword evidence="3" id="KW-1185">Reference proteome</keyword>
<dbReference type="EMBL" id="PQFF01000450">
    <property type="protein sequence ID" value="RHZ49416.1"/>
    <property type="molecule type" value="Genomic_DNA"/>
</dbReference>
<feature type="region of interest" description="Disordered" evidence="1">
    <location>
        <begin position="66"/>
        <end position="94"/>
    </location>
</feature>